<dbReference type="Gene3D" id="3.30.160.60">
    <property type="entry name" value="Classic Zinc Finger"/>
    <property type="match status" value="1"/>
</dbReference>
<dbReference type="PROSITE" id="PS50157">
    <property type="entry name" value="ZINC_FINGER_C2H2_2"/>
    <property type="match status" value="2"/>
</dbReference>
<evidence type="ECO:0000259" key="6">
    <source>
        <dbReference type="PROSITE" id="PS50157"/>
    </source>
</evidence>
<accession>A0A8H6J2D1</accession>
<keyword evidence="1" id="KW-0479">Metal-binding</keyword>
<evidence type="ECO:0000256" key="2">
    <source>
        <dbReference type="ARBA" id="ARBA00022737"/>
    </source>
</evidence>
<dbReference type="SUPFAM" id="SSF57667">
    <property type="entry name" value="beta-beta-alpha zinc fingers"/>
    <property type="match status" value="1"/>
</dbReference>
<feature type="domain" description="C2H2-type" evidence="6">
    <location>
        <begin position="39"/>
        <end position="65"/>
    </location>
</feature>
<comment type="caution">
    <text evidence="7">The sequence shown here is derived from an EMBL/GenBank/DDBJ whole genome shotgun (WGS) entry which is preliminary data.</text>
</comment>
<proteinExistence type="predicted"/>
<dbReference type="InterPro" id="IPR036236">
    <property type="entry name" value="Znf_C2H2_sf"/>
</dbReference>
<evidence type="ECO:0000256" key="5">
    <source>
        <dbReference type="PROSITE-ProRule" id="PRU00042"/>
    </source>
</evidence>
<dbReference type="AlphaFoldDB" id="A0A8H6J2D1"/>
<dbReference type="FunFam" id="3.30.160.60:FF:000557">
    <property type="entry name" value="zinc finger and SCAN domain-containing protein 29"/>
    <property type="match status" value="1"/>
</dbReference>
<protein>
    <submittedName>
        <fullName evidence="7">Metalloregulatory protein</fullName>
    </submittedName>
</protein>
<name>A0A8H6J2D1_9PEZI</name>
<gene>
    <name evidence="7" type="ORF">CSOJ01_09647</name>
</gene>
<dbReference type="GO" id="GO:0008270">
    <property type="term" value="F:zinc ion binding"/>
    <property type="evidence" value="ECO:0007669"/>
    <property type="project" value="UniProtKB-KW"/>
</dbReference>
<dbReference type="InterPro" id="IPR013087">
    <property type="entry name" value="Znf_C2H2_type"/>
</dbReference>
<reference evidence="7 8" key="1">
    <citation type="journal article" date="2020" name="Phytopathology">
        <title>Genome Sequence Resources of Colletotrichum truncatum, C. plurivorum, C. musicola, and C. sojae: Four Species Pathogenic to Soybean (Glycine max).</title>
        <authorList>
            <person name="Rogerio F."/>
            <person name="Boufleur T.R."/>
            <person name="Ciampi-Guillardi M."/>
            <person name="Sukno S.A."/>
            <person name="Thon M.R."/>
            <person name="Massola Junior N.S."/>
            <person name="Baroncelli R."/>
        </authorList>
    </citation>
    <scope>NUCLEOTIDE SEQUENCE [LARGE SCALE GENOMIC DNA]</scope>
    <source>
        <strain evidence="7 8">LFN0009</strain>
    </source>
</reference>
<dbReference type="SMART" id="SM00355">
    <property type="entry name" value="ZnF_C2H2"/>
    <property type="match status" value="2"/>
</dbReference>
<dbReference type="PROSITE" id="PS00028">
    <property type="entry name" value="ZINC_FINGER_C2H2_1"/>
    <property type="match status" value="2"/>
</dbReference>
<dbReference type="GO" id="GO:0000978">
    <property type="term" value="F:RNA polymerase II cis-regulatory region sequence-specific DNA binding"/>
    <property type="evidence" value="ECO:0007669"/>
    <property type="project" value="TreeGrafter"/>
</dbReference>
<keyword evidence="2" id="KW-0677">Repeat</keyword>
<dbReference type="PANTHER" id="PTHR23235:SF120">
    <property type="entry name" value="KRUPPEL-LIKE FACTOR 15"/>
    <property type="match status" value="1"/>
</dbReference>
<keyword evidence="3 5" id="KW-0863">Zinc-finger</keyword>
<evidence type="ECO:0000313" key="7">
    <source>
        <dbReference type="EMBL" id="KAF6805214.1"/>
    </source>
</evidence>
<keyword evidence="8" id="KW-1185">Reference proteome</keyword>
<dbReference type="Proteomes" id="UP000652219">
    <property type="component" value="Unassembled WGS sequence"/>
</dbReference>
<dbReference type="PANTHER" id="PTHR23235">
    <property type="entry name" value="KRUEPPEL-LIKE TRANSCRIPTION FACTOR"/>
    <property type="match status" value="1"/>
</dbReference>
<dbReference type="GO" id="GO:0000981">
    <property type="term" value="F:DNA-binding transcription factor activity, RNA polymerase II-specific"/>
    <property type="evidence" value="ECO:0007669"/>
    <property type="project" value="TreeGrafter"/>
</dbReference>
<evidence type="ECO:0000256" key="4">
    <source>
        <dbReference type="ARBA" id="ARBA00022833"/>
    </source>
</evidence>
<evidence type="ECO:0000313" key="8">
    <source>
        <dbReference type="Proteomes" id="UP000652219"/>
    </source>
</evidence>
<dbReference type="Pfam" id="PF00096">
    <property type="entry name" value="zf-C2H2"/>
    <property type="match status" value="2"/>
</dbReference>
<evidence type="ECO:0000256" key="1">
    <source>
        <dbReference type="ARBA" id="ARBA00022723"/>
    </source>
</evidence>
<organism evidence="7 8">
    <name type="scientific">Colletotrichum sojae</name>
    <dbReference type="NCBI Taxonomy" id="2175907"/>
    <lineage>
        <taxon>Eukaryota</taxon>
        <taxon>Fungi</taxon>
        <taxon>Dikarya</taxon>
        <taxon>Ascomycota</taxon>
        <taxon>Pezizomycotina</taxon>
        <taxon>Sordariomycetes</taxon>
        <taxon>Hypocreomycetidae</taxon>
        <taxon>Glomerellales</taxon>
        <taxon>Glomerellaceae</taxon>
        <taxon>Colletotrichum</taxon>
        <taxon>Colletotrichum orchidearum species complex</taxon>
    </lineage>
</organism>
<dbReference type="EMBL" id="WIGN01000188">
    <property type="protein sequence ID" value="KAF6805214.1"/>
    <property type="molecule type" value="Genomic_DNA"/>
</dbReference>
<feature type="domain" description="C2H2-type" evidence="6">
    <location>
        <begin position="12"/>
        <end position="39"/>
    </location>
</feature>
<evidence type="ECO:0000256" key="3">
    <source>
        <dbReference type="ARBA" id="ARBA00022771"/>
    </source>
</evidence>
<sequence length="65" mass="7829">MHERTHTGVKPLECKICGKHFSESTNLTKHRRTHDNRRHECQTCGHKFCRLDQLRRHERTKHSTP</sequence>
<keyword evidence="4" id="KW-0862">Zinc</keyword>